<feature type="domain" description="PepSY" evidence="2">
    <location>
        <begin position="107"/>
        <end position="164"/>
    </location>
</feature>
<accession>A0A177KJL4</accession>
<feature type="chain" id="PRO_5039727057" description="PepSY domain-containing protein" evidence="1">
    <location>
        <begin position="27"/>
        <end position="169"/>
    </location>
</feature>
<dbReference type="RefSeq" id="WP_018392146.1">
    <property type="nucleotide sequence ID" value="NZ_LQWZ01000035.1"/>
</dbReference>
<gene>
    <name evidence="3" type="ORF">AWH48_09820</name>
</gene>
<reference evidence="3 4" key="1">
    <citation type="submission" date="2016-01" db="EMBL/GenBank/DDBJ databases">
        <title>Investigation of taxonomic status of Bacillus aminovorans.</title>
        <authorList>
            <person name="Verma A."/>
            <person name="Pal Y."/>
            <person name="Krishnamurthi S."/>
        </authorList>
    </citation>
    <scope>NUCLEOTIDE SEQUENCE [LARGE SCALE GENOMIC DNA]</scope>
    <source>
        <strain evidence="3 4">DSM 4337</strain>
    </source>
</reference>
<evidence type="ECO:0000256" key="1">
    <source>
        <dbReference type="SAM" id="SignalP"/>
    </source>
</evidence>
<comment type="caution">
    <text evidence="3">The sequence shown here is derived from an EMBL/GenBank/DDBJ whole genome shotgun (WGS) entry which is preliminary data.</text>
</comment>
<protein>
    <recommendedName>
        <fullName evidence="2">PepSY domain-containing protein</fullName>
    </recommendedName>
</protein>
<dbReference type="InterPro" id="IPR025711">
    <property type="entry name" value="PepSY"/>
</dbReference>
<evidence type="ECO:0000313" key="4">
    <source>
        <dbReference type="Proteomes" id="UP000077271"/>
    </source>
</evidence>
<dbReference type="AlphaFoldDB" id="A0A177KJL4"/>
<name>A0A177KJL4_9BACI</name>
<dbReference type="Gene3D" id="3.10.450.40">
    <property type="match status" value="1"/>
</dbReference>
<dbReference type="OrthoDB" id="2476750at2"/>
<proteinExistence type="predicted"/>
<organism evidence="3 4">
    <name type="scientific">Domibacillus aminovorans</name>
    <dbReference type="NCBI Taxonomy" id="29332"/>
    <lineage>
        <taxon>Bacteria</taxon>
        <taxon>Bacillati</taxon>
        <taxon>Bacillota</taxon>
        <taxon>Bacilli</taxon>
        <taxon>Bacillales</taxon>
        <taxon>Bacillaceae</taxon>
        <taxon>Domibacillus</taxon>
    </lineage>
</organism>
<evidence type="ECO:0000259" key="2">
    <source>
        <dbReference type="Pfam" id="PF03413"/>
    </source>
</evidence>
<keyword evidence="1" id="KW-0732">Signal</keyword>
<dbReference type="Pfam" id="PF03413">
    <property type="entry name" value="PepSY"/>
    <property type="match status" value="2"/>
</dbReference>
<evidence type="ECO:0000313" key="3">
    <source>
        <dbReference type="EMBL" id="OAH53573.1"/>
    </source>
</evidence>
<dbReference type="EMBL" id="LQWZ01000035">
    <property type="protein sequence ID" value="OAH53573.1"/>
    <property type="molecule type" value="Genomic_DNA"/>
</dbReference>
<feature type="domain" description="PepSY" evidence="2">
    <location>
        <begin position="33"/>
        <end position="80"/>
    </location>
</feature>
<dbReference type="Proteomes" id="UP000077271">
    <property type="component" value="Unassembled WGS sequence"/>
</dbReference>
<feature type="signal peptide" evidence="1">
    <location>
        <begin position="1"/>
        <end position="26"/>
    </location>
</feature>
<sequence length="169" mass="18457">MKKVWITIVVLTAATALFFLYQTVQTPDVTMADAGEQLAERYSGTVTKSAERNGQYVYTIEVAEGEYEVIVDSETGELQEMTRMLEPAIEEQYVHREETAPVKESGPLTEAEAGEIALGEVPGIIDEIEMGDDDEAGSFIVDIDLANGDEATVQVNAISGEIMSISWDD</sequence>